<comment type="caution">
    <text evidence="6">The sequence shown here is derived from an EMBL/GenBank/DDBJ whole genome shotgun (WGS) entry which is preliminary data.</text>
</comment>
<feature type="domain" description="Iron-binding zinc finger CDGSH type" evidence="5">
    <location>
        <begin position="46"/>
        <end position="79"/>
    </location>
</feature>
<evidence type="ECO:0000256" key="3">
    <source>
        <dbReference type="ARBA" id="ARBA00023004"/>
    </source>
</evidence>
<evidence type="ECO:0000256" key="2">
    <source>
        <dbReference type="ARBA" id="ARBA00022723"/>
    </source>
</evidence>
<dbReference type="Proteomes" id="UP000589516">
    <property type="component" value="Unassembled WGS sequence"/>
</dbReference>
<dbReference type="GO" id="GO:0051537">
    <property type="term" value="F:2 iron, 2 sulfur cluster binding"/>
    <property type="evidence" value="ECO:0007669"/>
    <property type="project" value="UniProtKB-KW"/>
</dbReference>
<keyword evidence="4" id="KW-0411">Iron-sulfur</keyword>
<evidence type="ECO:0000313" key="6">
    <source>
        <dbReference type="EMBL" id="HIG63228.1"/>
    </source>
</evidence>
<accession>A0A7C8DF13</accession>
<dbReference type="AlphaFoldDB" id="A0A7C8DF13"/>
<dbReference type="InterPro" id="IPR018967">
    <property type="entry name" value="FeS-contain_CDGSH-typ"/>
</dbReference>
<evidence type="ECO:0000256" key="4">
    <source>
        <dbReference type="ARBA" id="ARBA00023014"/>
    </source>
</evidence>
<sequence length="80" mass="8594">MSEPEIAQKTPFVCEEEARTVAWCACGRSANQPYCDGAHSREKTGLSPIVVTLDEAKTVAWCSCKQSGNAPYCDGTHASL</sequence>
<gene>
    <name evidence="6" type="ORF">EYQ16_01745</name>
</gene>
<dbReference type="Pfam" id="PF09360">
    <property type="entry name" value="zf-CDGSH"/>
    <property type="match status" value="2"/>
</dbReference>
<evidence type="ECO:0000256" key="1">
    <source>
        <dbReference type="ARBA" id="ARBA00022714"/>
    </source>
</evidence>
<dbReference type="InterPro" id="IPR042216">
    <property type="entry name" value="MitoNEET_CISD"/>
</dbReference>
<evidence type="ECO:0000259" key="5">
    <source>
        <dbReference type="SMART" id="SM00704"/>
    </source>
</evidence>
<dbReference type="InterPro" id="IPR052950">
    <property type="entry name" value="CISD"/>
</dbReference>
<dbReference type="PANTHER" id="PTHR46491">
    <property type="entry name" value="CDGSH IRON SULFUR DOMAIN PROTEIN HOMOLOG"/>
    <property type="match status" value="1"/>
</dbReference>
<protein>
    <submittedName>
        <fullName evidence="6">CDGSH iron-sulfur domain-containing protein</fullName>
    </submittedName>
</protein>
<feature type="domain" description="Iron-binding zinc finger CDGSH type" evidence="5">
    <location>
        <begin position="9"/>
        <end position="45"/>
    </location>
</feature>
<keyword evidence="2" id="KW-0479">Metal-binding</keyword>
<dbReference type="GO" id="GO:0046872">
    <property type="term" value="F:metal ion binding"/>
    <property type="evidence" value="ECO:0007669"/>
    <property type="project" value="UniProtKB-KW"/>
</dbReference>
<dbReference type="GO" id="GO:0005737">
    <property type="term" value="C:cytoplasm"/>
    <property type="evidence" value="ECO:0007669"/>
    <property type="project" value="UniProtKB-ARBA"/>
</dbReference>
<evidence type="ECO:0000313" key="7">
    <source>
        <dbReference type="Proteomes" id="UP000589516"/>
    </source>
</evidence>
<keyword evidence="3" id="KW-0408">Iron</keyword>
<proteinExistence type="predicted"/>
<reference evidence="7" key="1">
    <citation type="journal article" date="2019" name="bioRxiv">
        <title>Genome diversification in globally distributed novel marine Proteobacteria is linked to environmental adaptation.</title>
        <authorList>
            <person name="Zhou Z."/>
            <person name="Tran P.Q."/>
            <person name="Kieft K."/>
            <person name="Anantharaman K."/>
        </authorList>
    </citation>
    <scope>NUCLEOTIDE SEQUENCE [LARGE SCALE GENOMIC DNA]</scope>
</reference>
<name>A0A7C8DF13_9ARCH</name>
<dbReference type="Gene3D" id="3.40.5.90">
    <property type="entry name" value="CDGSH iron-sulfur domain, mitoNEET-type"/>
    <property type="match status" value="2"/>
</dbReference>
<keyword evidence="1" id="KW-0001">2Fe-2S</keyword>
<organism evidence="6 7">
    <name type="scientific">Marine Group III euryarchaeote</name>
    <dbReference type="NCBI Taxonomy" id="2173149"/>
    <lineage>
        <taxon>Archaea</taxon>
        <taxon>Methanobacteriati</taxon>
        <taxon>Thermoplasmatota</taxon>
        <taxon>Thermoplasmata</taxon>
        <taxon>Candidatus Thermoprofundales</taxon>
    </lineage>
</organism>
<dbReference type="PANTHER" id="PTHR46491:SF3">
    <property type="entry name" value="CDGSH IRON-SULFUR DOMAIN-CONTAINING PROTEIN 3, MITOCHONDRIAL"/>
    <property type="match status" value="1"/>
</dbReference>
<dbReference type="EMBL" id="DUAV01000017">
    <property type="protein sequence ID" value="HIG63228.1"/>
    <property type="molecule type" value="Genomic_DNA"/>
</dbReference>
<dbReference type="SMART" id="SM00704">
    <property type="entry name" value="ZnF_CDGSH"/>
    <property type="match status" value="2"/>
</dbReference>